<feature type="region of interest" description="Disordered" evidence="1">
    <location>
        <begin position="1368"/>
        <end position="1392"/>
    </location>
</feature>
<feature type="region of interest" description="Disordered" evidence="1">
    <location>
        <begin position="1262"/>
        <end position="1286"/>
    </location>
</feature>
<evidence type="ECO:0000313" key="3">
    <source>
        <dbReference type="Proteomes" id="UP000051952"/>
    </source>
</evidence>
<accession>A0A0S4JA02</accession>
<evidence type="ECO:0000313" key="2">
    <source>
        <dbReference type="EMBL" id="CUG88278.1"/>
    </source>
</evidence>
<dbReference type="VEuPathDB" id="TriTrypDB:BSAL_14705"/>
<dbReference type="EMBL" id="CYKH01001630">
    <property type="protein sequence ID" value="CUG88278.1"/>
    <property type="molecule type" value="Genomic_DNA"/>
</dbReference>
<organism evidence="2 3">
    <name type="scientific">Bodo saltans</name>
    <name type="common">Flagellated protozoan</name>
    <dbReference type="NCBI Taxonomy" id="75058"/>
    <lineage>
        <taxon>Eukaryota</taxon>
        <taxon>Discoba</taxon>
        <taxon>Euglenozoa</taxon>
        <taxon>Kinetoplastea</taxon>
        <taxon>Metakinetoplastina</taxon>
        <taxon>Eubodonida</taxon>
        <taxon>Bodonidae</taxon>
        <taxon>Bodo</taxon>
    </lineage>
</organism>
<sequence length="1431" mass="155397">MTSRRVTSQRHGDFFAEVKDSTLESGLATVAALEDIVRTAHGIPAGVSLVLHSVVDYEATTFDTDAAVLNALTVLGAADVLALTFETSGEAASPVRGMTANLVVILNDLASHKEVPLVFTVNPSSQSALTKLKVDAASALELGEGASVSIAVDLAGNVESIPSDRALEELIRASTDSNEGPLRIVVTVVAQSSSSSVKVQASYAQSSIAVSRHAEFAFPFAIDQGGLLASLKDAARGALEIPNTTNVDITATVEGSVTPLSSDKVLLNILIEYLTTGAPLDVFVADAVATAPTLRLPSTVTQGSESVPFEFVFSLDDTNLTRTLRVECGAELETTLDDEDILYFVDANAGDEAAITSDTVLRDILLQLLDGGRPLSVVVRRQAKTILLKRIVKCTMHDETAEFEFRFSMNQNNLLQLLTEEAKAELDLMPSDNIVLSAVVEGDAFVLRNDSEVRELFSQIDADAHVILEAREAPLTRVRSKQVVVSTRSVKVTLDDEEVEFRLRYVVSQDGLLEHILGECKDALDLMPNENISIAVRVGSDVVPLNSDGETRELLQFTEDAEGILELVASHAIARQHNAVATIISKAVACTLDGDTANFELNFVVSQDGLLDFLKGECKDALDLMPNEAIRIEARVEGDQSVPVTTDAILRELLLQEGELVLFAAVGDVRQVVLRKKVLCTLNGETAEFEFRYTIDQEQLLQAFVDECKAELDLLPNEYINVSAVFGEDLIPLQADRGLREILAQLEGDVFTVHAEEVKAGAAGSPKKAAEQLSITIGFEVTIDTVTQTITYRFHPEDSEPLNGLKCQVRGDFDLDPATNITLMLATDPVLPVALRTDDDIRALAGQRDVAVHVILPKSEDQLVEERPLNRTAELNALFYDWCDIITTPTIEASDLQLVTSNLKVDGAPLPPTHPITVKLLSMATDEIVLRVEDQLLPFLESLFESLAEQEASRLCHSCRDVIEFLIDKSPHFRLRRSLSEAFRTLAIKDVVSAALLREQLVASDVPADDVDTVLQGYPEELTRVQYNEITEQIYGDCPQDVSEFIATITKGKKSSNEGQQEVFQLRRNRLLADIRHAFDGVAAVNLVSLIHEDVFRADATLADLAWCVSSLAGGPQEKVEALLWISAALQDEVAAYNFYSRRRVPCRCYSRDLAWCVSSLAGGPQEKVEALLWISAALQDEVAAYNFINDSLQFKESSMQLPALAVVCIRLNDADLEPSVLMSRSNALHGLVSWALGAARLACHTRRELFPPVIVLQPRPPSARRKAEAAAGESTDEQQEGSARRLRGLSSPYAIHRFSHDAANGFESDALVVAPPSTDVPRFEPRLRHLSTDLKTTNDGPHSYSLRALMAAQEAPLQIEGHKDPETTAPAEVIPSPEEPVPTQEEAAPAQAEVIQAEAPPADEFAVVAEEPTSTTVAADEAPVAIAVEA</sequence>
<feature type="compositionally biased region" description="Low complexity" evidence="1">
    <location>
        <begin position="1382"/>
        <end position="1392"/>
    </location>
</feature>
<dbReference type="Proteomes" id="UP000051952">
    <property type="component" value="Unassembled WGS sequence"/>
</dbReference>
<name>A0A0S4JA02_BODSA</name>
<gene>
    <name evidence="2" type="ORF">BSAL_14705</name>
</gene>
<evidence type="ECO:0000256" key="1">
    <source>
        <dbReference type="SAM" id="MobiDB-lite"/>
    </source>
</evidence>
<keyword evidence="3" id="KW-1185">Reference proteome</keyword>
<protein>
    <submittedName>
        <fullName evidence="2">Uncharacterized protein</fullName>
    </submittedName>
</protein>
<proteinExistence type="predicted"/>
<reference evidence="3" key="1">
    <citation type="submission" date="2015-09" db="EMBL/GenBank/DDBJ databases">
        <authorList>
            <consortium name="Pathogen Informatics"/>
        </authorList>
    </citation>
    <scope>NUCLEOTIDE SEQUENCE [LARGE SCALE GENOMIC DNA]</scope>
    <source>
        <strain evidence="3">Lake Konstanz</strain>
    </source>
</reference>